<evidence type="ECO:0000256" key="11">
    <source>
        <dbReference type="RuleBase" id="RU003357"/>
    </source>
</evidence>
<dbReference type="PANTHER" id="PTHR30069:SF29">
    <property type="entry name" value="HEMOGLOBIN AND HEMOGLOBIN-HAPTOGLOBIN-BINDING PROTEIN 1-RELATED"/>
    <property type="match status" value="1"/>
</dbReference>
<keyword evidence="16" id="KW-1185">Reference proteome</keyword>
<keyword evidence="5 12" id="KW-0732">Signal</keyword>
<keyword evidence="7 10" id="KW-0472">Membrane</keyword>
<dbReference type="SUPFAM" id="SSF49464">
    <property type="entry name" value="Carboxypeptidase regulatory domain-like"/>
    <property type="match status" value="1"/>
</dbReference>
<evidence type="ECO:0000256" key="9">
    <source>
        <dbReference type="ARBA" id="ARBA00023237"/>
    </source>
</evidence>
<dbReference type="OrthoDB" id="9768177at2"/>
<dbReference type="Pfam" id="PF13715">
    <property type="entry name" value="CarbopepD_reg_2"/>
    <property type="match status" value="1"/>
</dbReference>
<accession>A0A428IYJ7</accession>
<keyword evidence="2 10" id="KW-0813">Transport</keyword>
<comment type="caution">
    <text evidence="15">The sequence shown here is derived from an EMBL/GenBank/DDBJ whole genome shotgun (WGS) entry which is preliminary data.</text>
</comment>
<feature type="signal peptide" evidence="12">
    <location>
        <begin position="1"/>
        <end position="19"/>
    </location>
</feature>
<keyword evidence="8" id="KW-0675">Receptor</keyword>
<gene>
    <name evidence="15" type="ORF">EI290_19895</name>
</gene>
<dbReference type="InterPro" id="IPR037066">
    <property type="entry name" value="Plug_dom_sf"/>
</dbReference>
<evidence type="ECO:0000256" key="7">
    <source>
        <dbReference type="ARBA" id="ARBA00023136"/>
    </source>
</evidence>
<proteinExistence type="inferred from homology"/>
<dbReference type="SUPFAM" id="SSF56935">
    <property type="entry name" value="Porins"/>
    <property type="match status" value="1"/>
</dbReference>
<dbReference type="Gene3D" id="2.170.130.10">
    <property type="entry name" value="TonB-dependent receptor, plug domain"/>
    <property type="match status" value="1"/>
</dbReference>
<protein>
    <submittedName>
        <fullName evidence="15">SusC/RagA family TonB-linked outer membrane protein</fullName>
    </submittedName>
</protein>
<feature type="domain" description="TonB-dependent receptor-like beta-barrel" evidence="13">
    <location>
        <begin position="466"/>
        <end position="885"/>
    </location>
</feature>
<dbReference type="InterPro" id="IPR023997">
    <property type="entry name" value="TonB-dep_OMP_SusC/RagA_CS"/>
</dbReference>
<evidence type="ECO:0000256" key="12">
    <source>
        <dbReference type="SAM" id="SignalP"/>
    </source>
</evidence>
<evidence type="ECO:0000259" key="14">
    <source>
        <dbReference type="Pfam" id="PF07715"/>
    </source>
</evidence>
<keyword evidence="3 10" id="KW-1134">Transmembrane beta strand</keyword>
<keyword evidence="6 11" id="KW-0798">TonB box</keyword>
<dbReference type="NCBIfam" id="TIGR04056">
    <property type="entry name" value="OMP_RagA_SusC"/>
    <property type="match status" value="1"/>
</dbReference>
<evidence type="ECO:0000256" key="4">
    <source>
        <dbReference type="ARBA" id="ARBA00022692"/>
    </source>
</evidence>
<dbReference type="AlphaFoldDB" id="A0A428IYJ7"/>
<dbReference type="PANTHER" id="PTHR30069">
    <property type="entry name" value="TONB-DEPENDENT OUTER MEMBRANE RECEPTOR"/>
    <property type="match status" value="1"/>
</dbReference>
<dbReference type="RefSeq" id="WP_125433406.1">
    <property type="nucleotide sequence ID" value="NZ_RWIS01000017.1"/>
</dbReference>
<comment type="similarity">
    <text evidence="10 11">Belongs to the TonB-dependent receptor family.</text>
</comment>
<dbReference type="InterPro" id="IPR023996">
    <property type="entry name" value="TonB-dep_OMP_SusC/RagA"/>
</dbReference>
<dbReference type="InterPro" id="IPR012910">
    <property type="entry name" value="Plug_dom"/>
</dbReference>
<dbReference type="Pfam" id="PF07715">
    <property type="entry name" value="Plug"/>
    <property type="match status" value="1"/>
</dbReference>
<dbReference type="Gene3D" id="2.40.170.20">
    <property type="entry name" value="TonB-dependent receptor, beta-barrel domain"/>
    <property type="match status" value="1"/>
</dbReference>
<keyword evidence="4 10" id="KW-0812">Transmembrane</keyword>
<feature type="chain" id="PRO_5019449538" evidence="12">
    <location>
        <begin position="20"/>
        <end position="1072"/>
    </location>
</feature>
<dbReference type="InterPro" id="IPR039426">
    <property type="entry name" value="TonB-dep_rcpt-like"/>
</dbReference>
<sequence length="1072" mass="116031">MRKILLTAALAAPVLLQQAAAQNRQISGRVTDRSTGQGLPGVTVLVKGTTIGVSTNSDGTYTISAPATATTLSFTSIGFVAVERTIGDASTIDIGLATDSKQLGEVIVTAQNVERTRNSLPYSATQVEGDNITKARNPNFINGLSGKVAGVQIRQSNTLGGSTNVLIRGTKSLFGNNQPLFVVDGVPISNANTNSADQQTGRGGYDYGNAAADINPDDIASTTILKGAAATALYGERAANGVILITTKKGRKGLGVTINLGATAGRIDKKTFIKYQNEYGAGYGRYYEDASGFFLSRDINGDGVDDLVTPLSEDASYGARFDPNLRVYQWDSFDPTSPTYKQATPWVAAENGPESFFKTAFTLNNSISIDGGNDNGYFKLGYNNIRDKGVLENSEVNKNIVNFAGSLNLTPKLTTTAAINYTRVDGKGRYGTGYGDGNVMTNFRQWWQTNVDLKQQKAAFERTGRNATWNYSDPSDLSPIYWNNPYWVRYKNYETDQRNRFFGNVAATYKVTDWFNILGRVTADSYDEIQEERNAVGSVGLSSYDRYNRTSREYNYDLIGNFSKNVTDNFSIKGLIGANLRRQYISTISAGTNGGLVVPDLYSLSNSASDPLPPNENEQKIAVDGIFASATLGFREMLFLDLTARRDKSTTLPSKNNTFVYPSVAAGFVFSELMKDVSWLSYGKIRANYAEVGQGASALAVNDIYSKISTFNGNPLFSVPSTKNNPDLKPERTKSAEGGLEMNFLSNRVGFDFTVYQQNTVNQIIPVTLSTATGYSNRFVNSGEVRNRGIELTAFVTPVKTADFSWTLNANWTRNRNEVLSLYQDVQNIVLATYQGGVSSNATVGEPFGSIRGSNYVYKDGQKVVSATTGYYQQSATSNEVIGNPNPDWTGGVSNTLNYKGLALYFLVDIRQGGDIFSLDRYYGLATGMTPETAGLNDLGNPSRNTIANGGGVILPGVLADGTPNTRRVSNTNYGLYGYLRNPAAGFVYDASFVKLREVSLTYSLPTSITSKLGGVKGIDFSVVGRNLWIISKNLPDADPEDALSSGNLGQGYSSGSFPAVRTFGGNIRLSF</sequence>
<dbReference type="Pfam" id="PF00593">
    <property type="entry name" value="TonB_dep_Rec_b-barrel"/>
    <property type="match status" value="1"/>
</dbReference>
<evidence type="ECO:0000313" key="16">
    <source>
        <dbReference type="Proteomes" id="UP000280066"/>
    </source>
</evidence>
<evidence type="ECO:0000256" key="6">
    <source>
        <dbReference type="ARBA" id="ARBA00023077"/>
    </source>
</evidence>
<name>A0A428IYJ7_9BACT</name>
<evidence type="ECO:0000256" key="1">
    <source>
        <dbReference type="ARBA" id="ARBA00004571"/>
    </source>
</evidence>
<dbReference type="NCBIfam" id="TIGR04057">
    <property type="entry name" value="SusC_RagA_signa"/>
    <property type="match status" value="1"/>
</dbReference>
<evidence type="ECO:0000256" key="3">
    <source>
        <dbReference type="ARBA" id="ARBA00022452"/>
    </source>
</evidence>
<reference evidence="15 16" key="1">
    <citation type="submission" date="2018-12" db="EMBL/GenBank/DDBJ databases">
        <authorList>
            <person name="Feng G."/>
            <person name="Zhu H."/>
        </authorList>
    </citation>
    <scope>NUCLEOTIDE SEQUENCE [LARGE SCALE GENOMIC DNA]</scope>
    <source>
        <strain evidence="15 16">9PBR-2</strain>
    </source>
</reference>
<keyword evidence="9 10" id="KW-0998">Cell outer membrane</keyword>
<dbReference type="InterPro" id="IPR008969">
    <property type="entry name" value="CarboxyPept-like_regulatory"/>
</dbReference>
<dbReference type="Proteomes" id="UP000280066">
    <property type="component" value="Unassembled WGS sequence"/>
</dbReference>
<evidence type="ECO:0000256" key="5">
    <source>
        <dbReference type="ARBA" id="ARBA00022729"/>
    </source>
</evidence>
<dbReference type="GO" id="GO:0044718">
    <property type="term" value="P:siderophore transmembrane transport"/>
    <property type="evidence" value="ECO:0007669"/>
    <property type="project" value="TreeGrafter"/>
</dbReference>
<organism evidence="15 16">
    <name type="scientific">Hymenobacter metallilatus</name>
    <dbReference type="NCBI Taxonomy" id="2493666"/>
    <lineage>
        <taxon>Bacteria</taxon>
        <taxon>Pseudomonadati</taxon>
        <taxon>Bacteroidota</taxon>
        <taxon>Cytophagia</taxon>
        <taxon>Cytophagales</taxon>
        <taxon>Hymenobacteraceae</taxon>
        <taxon>Hymenobacter</taxon>
    </lineage>
</organism>
<evidence type="ECO:0000256" key="8">
    <source>
        <dbReference type="ARBA" id="ARBA00023170"/>
    </source>
</evidence>
<dbReference type="InterPro" id="IPR036942">
    <property type="entry name" value="Beta-barrel_TonB_sf"/>
</dbReference>
<dbReference type="EMBL" id="RWIS01000017">
    <property type="protein sequence ID" value="RSK24279.1"/>
    <property type="molecule type" value="Genomic_DNA"/>
</dbReference>
<dbReference type="PROSITE" id="PS52016">
    <property type="entry name" value="TONB_DEPENDENT_REC_3"/>
    <property type="match status" value="1"/>
</dbReference>
<dbReference type="InterPro" id="IPR000531">
    <property type="entry name" value="Beta-barrel_TonB"/>
</dbReference>
<evidence type="ECO:0000313" key="15">
    <source>
        <dbReference type="EMBL" id="RSK24279.1"/>
    </source>
</evidence>
<dbReference type="GO" id="GO:0009279">
    <property type="term" value="C:cell outer membrane"/>
    <property type="evidence" value="ECO:0007669"/>
    <property type="project" value="UniProtKB-SubCell"/>
</dbReference>
<feature type="domain" description="TonB-dependent receptor plug" evidence="14">
    <location>
        <begin position="118"/>
        <end position="242"/>
    </location>
</feature>
<evidence type="ECO:0000259" key="13">
    <source>
        <dbReference type="Pfam" id="PF00593"/>
    </source>
</evidence>
<evidence type="ECO:0000256" key="10">
    <source>
        <dbReference type="PROSITE-ProRule" id="PRU01360"/>
    </source>
</evidence>
<comment type="subcellular location">
    <subcellularLocation>
        <location evidence="1 10">Cell outer membrane</location>
        <topology evidence="1 10">Multi-pass membrane protein</topology>
    </subcellularLocation>
</comment>
<dbReference type="Gene3D" id="2.60.40.1120">
    <property type="entry name" value="Carboxypeptidase-like, regulatory domain"/>
    <property type="match status" value="1"/>
</dbReference>
<evidence type="ECO:0000256" key="2">
    <source>
        <dbReference type="ARBA" id="ARBA00022448"/>
    </source>
</evidence>
<dbReference type="GO" id="GO:0015344">
    <property type="term" value="F:siderophore uptake transmembrane transporter activity"/>
    <property type="evidence" value="ECO:0007669"/>
    <property type="project" value="TreeGrafter"/>
</dbReference>